<protein>
    <recommendedName>
        <fullName evidence="4 13">Threonylcarbamoyl-AMP synthase</fullName>
        <shortName evidence="13">TC-AMP synthase</shortName>
        <ecNumber evidence="3 13">2.7.7.87</ecNumber>
    </recommendedName>
    <alternativeName>
        <fullName evidence="11 13">L-threonylcarbamoyladenylate synthase</fullName>
    </alternativeName>
</protein>
<accession>A0A2S5G9H4</accession>
<dbReference type="InterPro" id="IPR050156">
    <property type="entry name" value="TC-AMP_synthase_SUA5"/>
</dbReference>
<feature type="binding site" evidence="14">
    <location>
        <position position="67"/>
    </location>
    <ligand>
        <name>ATP</name>
        <dbReference type="ChEBI" id="CHEBI:30616"/>
    </ligand>
</feature>
<dbReference type="GO" id="GO:0000049">
    <property type="term" value="F:tRNA binding"/>
    <property type="evidence" value="ECO:0007669"/>
    <property type="project" value="TreeGrafter"/>
</dbReference>
<dbReference type="FunFam" id="3.40.50.11030:FF:000001">
    <property type="entry name" value="Threonylcarbamoyl-AMP synthase"/>
    <property type="match status" value="1"/>
</dbReference>
<comment type="subcellular location">
    <subcellularLocation>
        <location evidence="1 13">Cytoplasm</location>
    </subcellularLocation>
</comment>
<dbReference type="EMBL" id="PREZ01000005">
    <property type="protein sequence ID" value="PPA69629.1"/>
    <property type="molecule type" value="Genomic_DNA"/>
</dbReference>
<dbReference type="InterPro" id="IPR006070">
    <property type="entry name" value="Sua5-like_dom"/>
</dbReference>
<keyword evidence="5 13" id="KW-0963">Cytoplasm</keyword>
<keyword evidence="7 13" id="KW-0819">tRNA processing</keyword>
<keyword evidence="17" id="KW-1185">Reference proteome</keyword>
<evidence type="ECO:0000256" key="13">
    <source>
        <dbReference type="PIRNR" id="PIRNR004930"/>
    </source>
</evidence>
<organism evidence="16 17">
    <name type="scientific">Jeotgalibacillus proteolyticus</name>
    <dbReference type="NCBI Taxonomy" id="2082395"/>
    <lineage>
        <taxon>Bacteria</taxon>
        <taxon>Bacillati</taxon>
        <taxon>Bacillota</taxon>
        <taxon>Bacilli</taxon>
        <taxon>Bacillales</taxon>
        <taxon>Caryophanaceae</taxon>
        <taxon>Jeotgalibacillus</taxon>
    </lineage>
</organism>
<feature type="binding site" evidence="14">
    <location>
        <position position="240"/>
    </location>
    <ligand>
        <name>ATP</name>
        <dbReference type="ChEBI" id="CHEBI:30616"/>
    </ligand>
</feature>
<feature type="binding site" evidence="14">
    <location>
        <position position="149"/>
    </location>
    <ligand>
        <name>ATP</name>
        <dbReference type="ChEBI" id="CHEBI:30616"/>
    </ligand>
</feature>
<evidence type="ECO:0000256" key="7">
    <source>
        <dbReference type="ARBA" id="ARBA00022694"/>
    </source>
</evidence>
<name>A0A2S5G9H4_9BACL</name>
<evidence type="ECO:0000256" key="3">
    <source>
        <dbReference type="ARBA" id="ARBA00012584"/>
    </source>
</evidence>
<evidence type="ECO:0000313" key="16">
    <source>
        <dbReference type="EMBL" id="PPA69629.1"/>
    </source>
</evidence>
<evidence type="ECO:0000313" key="17">
    <source>
        <dbReference type="Proteomes" id="UP000239047"/>
    </source>
</evidence>
<gene>
    <name evidence="16" type="ORF">C4B60_13860</name>
</gene>
<evidence type="ECO:0000256" key="4">
    <source>
        <dbReference type="ARBA" id="ARBA00015492"/>
    </source>
</evidence>
<dbReference type="Pfam" id="PF01300">
    <property type="entry name" value="Sua5_yciO_yrdC"/>
    <property type="match status" value="1"/>
</dbReference>
<dbReference type="GO" id="GO:0005524">
    <property type="term" value="F:ATP binding"/>
    <property type="evidence" value="ECO:0007669"/>
    <property type="project" value="UniProtKB-UniRule"/>
</dbReference>
<feature type="domain" description="YrdC-like" evidence="15">
    <location>
        <begin position="18"/>
        <end position="205"/>
    </location>
</feature>
<dbReference type="GO" id="GO:0008033">
    <property type="term" value="P:tRNA processing"/>
    <property type="evidence" value="ECO:0007669"/>
    <property type="project" value="UniProtKB-KW"/>
</dbReference>
<dbReference type="FunFam" id="3.90.870.10:FF:000008">
    <property type="entry name" value="Threonylcarbamoyl-AMP synthase"/>
    <property type="match status" value="1"/>
</dbReference>
<feature type="binding site" evidence="14">
    <location>
        <position position="123"/>
    </location>
    <ligand>
        <name>ATP</name>
        <dbReference type="ChEBI" id="CHEBI:30616"/>
    </ligand>
</feature>
<dbReference type="RefSeq" id="WP_104058622.1">
    <property type="nucleotide sequence ID" value="NZ_PREZ01000005.1"/>
</dbReference>
<evidence type="ECO:0000256" key="9">
    <source>
        <dbReference type="ARBA" id="ARBA00022741"/>
    </source>
</evidence>
<dbReference type="PANTHER" id="PTHR17490:SF16">
    <property type="entry name" value="THREONYLCARBAMOYL-AMP SYNTHASE"/>
    <property type="match status" value="1"/>
</dbReference>
<evidence type="ECO:0000256" key="14">
    <source>
        <dbReference type="PIRSR" id="PIRSR004930-1"/>
    </source>
</evidence>
<keyword evidence="10 13" id="KW-0067">ATP-binding</keyword>
<dbReference type="Proteomes" id="UP000239047">
    <property type="component" value="Unassembled WGS sequence"/>
</dbReference>
<evidence type="ECO:0000256" key="10">
    <source>
        <dbReference type="ARBA" id="ARBA00022840"/>
    </source>
</evidence>
<dbReference type="InterPro" id="IPR010923">
    <property type="entry name" value="T(6)A37_SUA5"/>
</dbReference>
<feature type="binding site" evidence="14">
    <location>
        <position position="40"/>
    </location>
    <ligand>
        <name>L-threonine</name>
        <dbReference type="ChEBI" id="CHEBI:57926"/>
    </ligand>
</feature>
<dbReference type="InterPro" id="IPR038385">
    <property type="entry name" value="Sua5/YwlC_C"/>
</dbReference>
<feature type="binding site" evidence="14">
    <location>
        <position position="72"/>
    </location>
    <ligand>
        <name>L-threonine</name>
        <dbReference type="ChEBI" id="CHEBI:57926"/>
    </ligand>
</feature>
<evidence type="ECO:0000256" key="6">
    <source>
        <dbReference type="ARBA" id="ARBA00022679"/>
    </source>
</evidence>
<dbReference type="InterPro" id="IPR017945">
    <property type="entry name" value="DHBP_synth_RibB-like_a/b_dom"/>
</dbReference>
<dbReference type="GO" id="GO:0003725">
    <property type="term" value="F:double-stranded RNA binding"/>
    <property type="evidence" value="ECO:0007669"/>
    <property type="project" value="UniProtKB-UniRule"/>
</dbReference>
<proteinExistence type="inferred from homology"/>
<dbReference type="AlphaFoldDB" id="A0A2S5G9H4"/>
<feature type="binding site" evidence="14">
    <location>
        <position position="201"/>
    </location>
    <ligand>
        <name>ATP</name>
        <dbReference type="ChEBI" id="CHEBI:30616"/>
    </ligand>
</feature>
<dbReference type="OrthoDB" id="9814580at2"/>
<evidence type="ECO:0000256" key="12">
    <source>
        <dbReference type="ARBA" id="ARBA00048366"/>
    </source>
</evidence>
<dbReference type="SUPFAM" id="SSF55821">
    <property type="entry name" value="YrdC/RibB"/>
    <property type="match status" value="1"/>
</dbReference>
<evidence type="ECO:0000256" key="5">
    <source>
        <dbReference type="ARBA" id="ARBA00022490"/>
    </source>
</evidence>
<feature type="binding site" evidence="14">
    <location>
        <position position="63"/>
    </location>
    <ligand>
        <name>ATP</name>
        <dbReference type="ChEBI" id="CHEBI:30616"/>
    </ligand>
</feature>
<dbReference type="GO" id="GO:0006450">
    <property type="term" value="P:regulation of translational fidelity"/>
    <property type="evidence" value="ECO:0007669"/>
    <property type="project" value="TreeGrafter"/>
</dbReference>
<feature type="binding site" evidence="14">
    <location>
        <position position="157"/>
    </location>
    <ligand>
        <name>ATP</name>
        <dbReference type="ChEBI" id="CHEBI:30616"/>
    </ligand>
</feature>
<dbReference type="Gene3D" id="3.40.50.11030">
    <property type="entry name" value="Threonylcarbamoyl-AMP synthase, C-terminal domain"/>
    <property type="match status" value="1"/>
</dbReference>
<feature type="binding site" evidence="14">
    <location>
        <position position="187"/>
    </location>
    <ligand>
        <name>L-threonine</name>
        <dbReference type="ChEBI" id="CHEBI:57926"/>
    </ligand>
</feature>
<dbReference type="PANTHER" id="PTHR17490">
    <property type="entry name" value="SUA5"/>
    <property type="match status" value="1"/>
</dbReference>
<dbReference type="InterPro" id="IPR005145">
    <property type="entry name" value="Sua5_C"/>
</dbReference>
<evidence type="ECO:0000256" key="8">
    <source>
        <dbReference type="ARBA" id="ARBA00022695"/>
    </source>
</evidence>
<dbReference type="PROSITE" id="PS51163">
    <property type="entry name" value="YRDC"/>
    <property type="match status" value="1"/>
</dbReference>
<dbReference type="EC" id="2.7.7.87" evidence="3 13"/>
<reference evidence="16 17" key="1">
    <citation type="submission" date="2018-02" db="EMBL/GenBank/DDBJ databases">
        <title>Jeotgalibacillus proteolyticum sp. nov. a protease producing bacterium isolated from ocean sediments of Laizhou Bay.</title>
        <authorList>
            <person name="Li Y."/>
        </authorList>
    </citation>
    <scope>NUCLEOTIDE SEQUENCE [LARGE SCALE GENOMIC DNA]</scope>
    <source>
        <strain evidence="16 17">22-7</strain>
    </source>
</reference>
<dbReference type="Gene3D" id="3.90.870.10">
    <property type="entry name" value="DHBP synthase"/>
    <property type="match status" value="1"/>
</dbReference>
<dbReference type="PIRSF" id="PIRSF004930">
    <property type="entry name" value="Tln_factor_SUA5"/>
    <property type="match status" value="1"/>
</dbReference>
<dbReference type="GO" id="GO:0005737">
    <property type="term" value="C:cytoplasm"/>
    <property type="evidence" value="ECO:0007669"/>
    <property type="project" value="UniProtKB-SubCell"/>
</dbReference>
<keyword evidence="9 13" id="KW-0547">Nucleotide-binding</keyword>
<sequence>MITSMWSVDKNVDKDFDYPQIKKAAQLLRDGNTVAFPTETVYGLGADATSDQAVQGIFNAKGRPSDNPLIVHISSASQLTELVLHVDHTAKALIEHFWPGPLTLIFKKKPGVFSEMVTAGLDTVGIRMPNHPVALAVIEEAGKPVAAPSANRSGKPSPTSAQHVYHDLNGRIAAIIDGGETGVGVESTVLDCTVTPPMILRPGGVSAEEIRDWIGEVVVDPSLEDWDEKPKSPGMKYTHYAPTAPLFVTKGSHQWLQETIAAYQQDGKKVGLLAPIETINHIKADFLVACGTEDDLSTTAHSLYESIRAFDEEAVDIILAQSVELRGIGVAIMNRLVKAAGHKWLIEHQDDRSL</sequence>
<comment type="catalytic activity">
    <reaction evidence="12 13">
        <text>L-threonine + hydrogencarbonate + ATP = L-threonylcarbamoyladenylate + diphosphate + H2O</text>
        <dbReference type="Rhea" id="RHEA:36407"/>
        <dbReference type="ChEBI" id="CHEBI:15377"/>
        <dbReference type="ChEBI" id="CHEBI:17544"/>
        <dbReference type="ChEBI" id="CHEBI:30616"/>
        <dbReference type="ChEBI" id="CHEBI:33019"/>
        <dbReference type="ChEBI" id="CHEBI:57926"/>
        <dbReference type="ChEBI" id="CHEBI:73682"/>
        <dbReference type="EC" id="2.7.7.87"/>
    </reaction>
</comment>
<keyword evidence="8 13" id="KW-0548">Nucleotidyltransferase</keyword>
<comment type="function">
    <text evidence="13">Required for the formation of a threonylcarbamoyl group on adenosine at position 37 (t(6)A37) in tRNAs that read codons beginning with adenine.</text>
</comment>
<keyword evidence="6 13" id="KW-0808">Transferase</keyword>
<dbReference type="NCBIfam" id="TIGR00057">
    <property type="entry name" value="L-threonylcarbamoyladenylate synthase"/>
    <property type="match status" value="1"/>
</dbReference>
<feature type="binding site" evidence="14">
    <location>
        <position position="127"/>
    </location>
    <ligand>
        <name>L-threonine</name>
        <dbReference type="ChEBI" id="CHEBI:57926"/>
    </ligand>
</feature>
<evidence type="ECO:0000259" key="15">
    <source>
        <dbReference type="PROSITE" id="PS51163"/>
    </source>
</evidence>
<dbReference type="Pfam" id="PF03481">
    <property type="entry name" value="Sua5_C"/>
    <property type="match status" value="1"/>
</dbReference>
<feature type="binding site" evidence="14">
    <location>
        <position position="147"/>
    </location>
    <ligand>
        <name>L-threonine</name>
        <dbReference type="ChEBI" id="CHEBI:57926"/>
    </ligand>
</feature>
<evidence type="ECO:0000256" key="11">
    <source>
        <dbReference type="ARBA" id="ARBA00029774"/>
    </source>
</evidence>
<evidence type="ECO:0000256" key="2">
    <source>
        <dbReference type="ARBA" id="ARBA00007663"/>
    </source>
</evidence>
<comment type="similarity">
    <text evidence="2 13">Belongs to the SUA5 family.</text>
</comment>
<dbReference type="GO" id="GO:0061710">
    <property type="term" value="F:L-threonylcarbamoyladenylate synthase"/>
    <property type="evidence" value="ECO:0007669"/>
    <property type="project" value="UniProtKB-EC"/>
</dbReference>
<evidence type="ECO:0000256" key="1">
    <source>
        <dbReference type="ARBA" id="ARBA00004496"/>
    </source>
</evidence>
<comment type="caution">
    <text evidence="16">The sequence shown here is derived from an EMBL/GenBank/DDBJ whole genome shotgun (WGS) entry which is preliminary data.</text>
</comment>